<dbReference type="Proteomes" id="UP000652761">
    <property type="component" value="Unassembled WGS sequence"/>
</dbReference>
<feature type="region of interest" description="Disordered" evidence="1">
    <location>
        <begin position="45"/>
        <end position="74"/>
    </location>
</feature>
<evidence type="ECO:0000256" key="1">
    <source>
        <dbReference type="SAM" id="MobiDB-lite"/>
    </source>
</evidence>
<evidence type="ECO:0000313" key="3">
    <source>
        <dbReference type="Proteomes" id="UP000652761"/>
    </source>
</evidence>
<reference evidence="2" key="1">
    <citation type="submission" date="2017-07" db="EMBL/GenBank/DDBJ databases">
        <title>Taro Niue Genome Assembly and Annotation.</title>
        <authorList>
            <person name="Atibalentja N."/>
            <person name="Keating K."/>
            <person name="Fields C.J."/>
        </authorList>
    </citation>
    <scope>NUCLEOTIDE SEQUENCE</scope>
    <source>
        <strain evidence="2">Niue_2</strain>
        <tissue evidence="2">Leaf</tissue>
    </source>
</reference>
<evidence type="ECO:0000313" key="2">
    <source>
        <dbReference type="EMBL" id="MQL72748.1"/>
    </source>
</evidence>
<accession>A0A843TM37</accession>
<dbReference type="EMBL" id="NMUH01000142">
    <property type="protein sequence ID" value="MQL72748.1"/>
    <property type="molecule type" value="Genomic_DNA"/>
</dbReference>
<keyword evidence="3" id="KW-1185">Reference proteome</keyword>
<comment type="caution">
    <text evidence="2">The sequence shown here is derived from an EMBL/GenBank/DDBJ whole genome shotgun (WGS) entry which is preliminary data.</text>
</comment>
<name>A0A843TM37_COLES</name>
<organism evidence="2 3">
    <name type="scientific">Colocasia esculenta</name>
    <name type="common">Wild taro</name>
    <name type="synonym">Arum esculentum</name>
    <dbReference type="NCBI Taxonomy" id="4460"/>
    <lineage>
        <taxon>Eukaryota</taxon>
        <taxon>Viridiplantae</taxon>
        <taxon>Streptophyta</taxon>
        <taxon>Embryophyta</taxon>
        <taxon>Tracheophyta</taxon>
        <taxon>Spermatophyta</taxon>
        <taxon>Magnoliopsida</taxon>
        <taxon>Liliopsida</taxon>
        <taxon>Araceae</taxon>
        <taxon>Aroideae</taxon>
        <taxon>Colocasieae</taxon>
        <taxon>Colocasia</taxon>
    </lineage>
</organism>
<protein>
    <submittedName>
        <fullName evidence="2">Uncharacterized protein</fullName>
    </submittedName>
</protein>
<proteinExistence type="predicted"/>
<sequence length="126" mass="13899">MHSSLLRSQIYVSQFSVAEFSSLLVRDPLLGNGRLLLLRCPPPCQGQRPPCENSTASELNKEGFPSPPVSLLSPTPRPSSMPLWGVWTVRLRLIPPPPFTLWAAASPSSTMPALKVEGRRRRANIE</sequence>
<gene>
    <name evidence="2" type="ORF">Taro_005140</name>
</gene>
<dbReference type="AlphaFoldDB" id="A0A843TM37"/>